<reference evidence="1 2" key="1">
    <citation type="submission" date="2021-03" db="EMBL/GenBank/DDBJ databases">
        <authorList>
            <person name="Peeters C."/>
        </authorList>
    </citation>
    <scope>NUCLEOTIDE SEQUENCE [LARGE SCALE GENOMIC DNA]</scope>
    <source>
        <strain evidence="1 2">LMG 26411</strain>
    </source>
</reference>
<accession>A0ABM8TPL0</accession>
<evidence type="ECO:0000313" key="1">
    <source>
        <dbReference type="EMBL" id="CAG2157302.1"/>
    </source>
</evidence>
<dbReference type="Proteomes" id="UP000672657">
    <property type="component" value="Unassembled WGS sequence"/>
</dbReference>
<comment type="caution">
    <text evidence="1">The sequence shown here is derived from an EMBL/GenBank/DDBJ whole genome shotgun (WGS) entry which is preliminary data.</text>
</comment>
<sequence length="136" mass="14701">MKIEAAFSARLGARAWPQLGTHVRPLIAVRYALAAAHIAHARLEAGDVGWDVRLPDVAGHTTDRRHSAGTASFYLADASTSNVELPWARMRPSAASTRASAVMICRPWLITRPSARTRPVSALIGREKLPLVSTVV</sequence>
<gene>
    <name evidence="1" type="ORF">LMG26411_05530</name>
</gene>
<keyword evidence="2" id="KW-1185">Reference proteome</keyword>
<dbReference type="EMBL" id="CAJPVI010000040">
    <property type="protein sequence ID" value="CAG2157302.1"/>
    <property type="molecule type" value="Genomic_DNA"/>
</dbReference>
<proteinExistence type="predicted"/>
<organism evidence="1 2">
    <name type="scientific">Cupriavidus numazuensis</name>
    <dbReference type="NCBI Taxonomy" id="221992"/>
    <lineage>
        <taxon>Bacteria</taxon>
        <taxon>Pseudomonadati</taxon>
        <taxon>Pseudomonadota</taxon>
        <taxon>Betaproteobacteria</taxon>
        <taxon>Burkholderiales</taxon>
        <taxon>Burkholderiaceae</taxon>
        <taxon>Cupriavidus</taxon>
    </lineage>
</organism>
<name>A0ABM8TPL0_9BURK</name>
<evidence type="ECO:0000313" key="2">
    <source>
        <dbReference type="Proteomes" id="UP000672657"/>
    </source>
</evidence>
<protein>
    <submittedName>
        <fullName evidence="1">Uncharacterized protein</fullName>
    </submittedName>
</protein>